<evidence type="ECO:0000256" key="1">
    <source>
        <dbReference type="ARBA" id="ARBA00022617"/>
    </source>
</evidence>
<feature type="signal peptide" evidence="5">
    <location>
        <begin position="1"/>
        <end position="25"/>
    </location>
</feature>
<comment type="caution">
    <text evidence="7">The sequence shown here is derived from an EMBL/GenBank/DDBJ whole genome shotgun (WGS) entry which is preliminary data.</text>
</comment>
<dbReference type="EMBL" id="BAAADB010000014">
    <property type="protein sequence ID" value="GAA0511087.1"/>
    <property type="molecule type" value="Genomic_DNA"/>
</dbReference>
<evidence type="ECO:0000259" key="6">
    <source>
        <dbReference type="PROSITE" id="PS51007"/>
    </source>
</evidence>
<feature type="chain" id="PRO_5045468946" description="Cytochrome c domain-containing protein" evidence="5">
    <location>
        <begin position="26"/>
        <end position="145"/>
    </location>
</feature>
<accession>A0ABN1C3G0</accession>
<proteinExistence type="predicted"/>
<dbReference type="Proteomes" id="UP001500191">
    <property type="component" value="Unassembled WGS sequence"/>
</dbReference>
<keyword evidence="5" id="KW-0732">Signal</keyword>
<evidence type="ECO:0000256" key="5">
    <source>
        <dbReference type="SAM" id="SignalP"/>
    </source>
</evidence>
<organism evidence="7 8">
    <name type="scientific">Deinococcus depolymerans</name>
    <dbReference type="NCBI Taxonomy" id="392408"/>
    <lineage>
        <taxon>Bacteria</taxon>
        <taxon>Thermotogati</taxon>
        <taxon>Deinococcota</taxon>
        <taxon>Deinococci</taxon>
        <taxon>Deinococcales</taxon>
        <taxon>Deinococcaceae</taxon>
        <taxon>Deinococcus</taxon>
    </lineage>
</organism>
<name>A0ABN1C3G0_9DEIO</name>
<dbReference type="Gene3D" id="1.10.760.10">
    <property type="entry name" value="Cytochrome c-like domain"/>
    <property type="match status" value="1"/>
</dbReference>
<evidence type="ECO:0000256" key="2">
    <source>
        <dbReference type="ARBA" id="ARBA00022723"/>
    </source>
</evidence>
<dbReference type="SUPFAM" id="SSF46626">
    <property type="entry name" value="Cytochrome c"/>
    <property type="match status" value="1"/>
</dbReference>
<evidence type="ECO:0000313" key="7">
    <source>
        <dbReference type="EMBL" id="GAA0511087.1"/>
    </source>
</evidence>
<gene>
    <name evidence="7" type="ORF">GCM10008937_18700</name>
</gene>
<dbReference type="InterPro" id="IPR036909">
    <property type="entry name" value="Cyt_c-like_dom_sf"/>
</dbReference>
<evidence type="ECO:0000256" key="3">
    <source>
        <dbReference type="ARBA" id="ARBA00023004"/>
    </source>
</evidence>
<evidence type="ECO:0000256" key="4">
    <source>
        <dbReference type="PROSITE-ProRule" id="PRU00433"/>
    </source>
</evidence>
<keyword evidence="8" id="KW-1185">Reference proteome</keyword>
<keyword evidence="2 4" id="KW-0479">Metal-binding</keyword>
<keyword evidence="1 4" id="KW-0349">Heme</keyword>
<dbReference type="PROSITE" id="PS51007">
    <property type="entry name" value="CYTC"/>
    <property type="match status" value="1"/>
</dbReference>
<dbReference type="Pfam" id="PF13442">
    <property type="entry name" value="Cytochrome_CBB3"/>
    <property type="match status" value="1"/>
</dbReference>
<evidence type="ECO:0000313" key="8">
    <source>
        <dbReference type="Proteomes" id="UP001500191"/>
    </source>
</evidence>
<sequence>MPDVFLPTTARLPLALLTLSLLTLAGVTTGAPATPPTPAQAQQVRGETLYVLACAMCHGDRLEGLSGPSLRGESFEAAFASMPPLGLHDLIRDTMPDGLRGSLTPQEVLDLTAYLLRENGRVLPEGGLDANALSELLARDGHPRP</sequence>
<dbReference type="InterPro" id="IPR009056">
    <property type="entry name" value="Cyt_c-like_dom"/>
</dbReference>
<protein>
    <recommendedName>
        <fullName evidence="6">Cytochrome c domain-containing protein</fullName>
    </recommendedName>
</protein>
<keyword evidence="3 4" id="KW-0408">Iron</keyword>
<feature type="domain" description="Cytochrome c" evidence="6">
    <location>
        <begin position="41"/>
        <end position="119"/>
    </location>
</feature>
<reference evidence="7 8" key="1">
    <citation type="journal article" date="2019" name="Int. J. Syst. Evol. Microbiol.">
        <title>The Global Catalogue of Microorganisms (GCM) 10K type strain sequencing project: providing services to taxonomists for standard genome sequencing and annotation.</title>
        <authorList>
            <consortium name="The Broad Institute Genomics Platform"/>
            <consortium name="The Broad Institute Genome Sequencing Center for Infectious Disease"/>
            <person name="Wu L."/>
            <person name="Ma J."/>
        </authorList>
    </citation>
    <scope>NUCLEOTIDE SEQUENCE [LARGE SCALE GENOMIC DNA]</scope>
    <source>
        <strain evidence="7 8">JCM 14368</strain>
    </source>
</reference>